<dbReference type="GO" id="GO:0005524">
    <property type="term" value="F:ATP binding"/>
    <property type="evidence" value="ECO:0007669"/>
    <property type="project" value="InterPro"/>
</dbReference>
<reference evidence="6 7" key="1">
    <citation type="journal article" date="2024" name="Front Chem Biol">
        <title>Unveiling the potential of Daldinia eschscholtzii MFLUCC 19-0629 through bioactivity and bioinformatics studies for enhanced sustainable agriculture production.</title>
        <authorList>
            <person name="Brooks S."/>
            <person name="Weaver J.A."/>
            <person name="Klomchit A."/>
            <person name="Alharthi S.A."/>
            <person name="Onlamun T."/>
            <person name="Nurani R."/>
            <person name="Vong T.K."/>
            <person name="Alberti F."/>
            <person name="Greco C."/>
        </authorList>
    </citation>
    <scope>NUCLEOTIDE SEQUENCE [LARGE SCALE GENOMIC DNA]</scope>
    <source>
        <strain evidence="6">MFLUCC 19-0629</strain>
    </source>
</reference>
<feature type="region of interest" description="Disordered" evidence="4">
    <location>
        <begin position="1308"/>
        <end position="1336"/>
    </location>
</feature>
<dbReference type="PROSITE" id="PS00108">
    <property type="entry name" value="PROTEIN_KINASE_ST"/>
    <property type="match status" value="1"/>
</dbReference>
<feature type="repeat" description="ANK" evidence="3">
    <location>
        <begin position="925"/>
        <end position="958"/>
    </location>
</feature>
<dbReference type="Proteomes" id="UP001369815">
    <property type="component" value="Unassembled WGS sequence"/>
</dbReference>
<dbReference type="InterPro" id="IPR036770">
    <property type="entry name" value="Ankyrin_rpt-contain_sf"/>
</dbReference>
<organism evidence="6 7">
    <name type="scientific">Daldinia eschscholtzii</name>
    <dbReference type="NCBI Taxonomy" id="292717"/>
    <lineage>
        <taxon>Eukaryota</taxon>
        <taxon>Fungi</taxon>
        <taxon>Dikarya</taxon>
        <taxon>Ascomycota</taxon>
        <taxon>Pezizomycotina</taxon>
        <taxon>Sordariomycetes</taxon>
        <taxon>Xylariomycetidae</taxon>
        <taxon>Xylariales</taxon>
        <taxon>Hypoxylaceae</taxon>
        <taxon>Daldinia</taxon>
    </lineage>
</organism>
<proteinExistence type="predicted"/>
<dbReference type="Pfam" id="PF12796">
    <property type="entry name" value="Ank_2"/>
    <property type="match status" value="2"/>
</dbReference>
<dbReference type="SUPFAM" id="SSF56112">
    <property type="entry name" value="Protein kinase-like (PK-like)"/>
    <property type="match status" value="1"/>
</dbReference>
<feature type="repeat" description="ANK" evidence="3">
    <location>
        <begin position="1511"/>
        <end position="1543"/>
    </location>
</feature>
<dbReference type="Gene3D" id="1.10.510.10">
    <property type="entry name" value="Transferase(Phosphotransferase) domain 1"/>
    <property type="match status" value="1"/>
</dbReference>
<feature type="repeat" description="ANK" evidence="3">
    <location>
        <begin position="1545"/>
        <end position="1577"/>
    </location>
</feature>
<dbReference type="Gene3D" id="1.25.40.20">
    <property type="entry name" value="Ankyrin repeat-containing domain"/>
    <property type="match status" value="2"/>
</dbReference>
<evidence type="ECO:0000256" key="4">
    <source>
        <dbReference type="SAM" id="MobiDB-lite"/>
    </source>
</evidence>
<name>A0AAX6N0U5_9PEZI</name>
<evidence type="ECO:0000256" key="3">
    <source>
        <dbReference type="PROSITE-ProRule" id="PRU00023"/>
    </source>
</evidence>
<dbReference type="InterPro" id="IPR000719">
    <property type="entry name" value="Prot_kinase_dom"/>
</dbReference>
<protein>
    <recommendedName>
        <fullName evidence="5">Protein kinase domain-containing protein</fullName>
    </recommendedName>
</protein>
<dbReference type="PANTHER" id="PTHR24198">
    <property type="entry name" value="ANKYRIN REPEAT AND PROTEIN KINASE DOMAIN-CONTAINING PROTEIN"/>
    <property type="match status" value="1"/>
</dbReference>
<keyword evidence="1" id="KW-0677">Repeat</keyword>
<accession>A0AAX6N0U5</accession>
<keyword evidence="7" id="KW-1185">Reference proteome</keyword>
<feature type="compositionally biased region" description="Basic and acidic residues" evidence="4">
    <location>
        <begin position="1311"/>
        <end position="1323"/>
    </location>
</feature>
<gene>
    <name evidence="6" type="ORF">Daesc_000854</name>
</gene>
<evidence type="ECO:0000313" key="6">
    <source>
        <dbReference type="EMBL" id="KAK6958061.1"/>
    </source>
</evidence>
<evidence type="ECO:0000256" key="2">
    <source>
        <dbReference type="ARBA" id="ARBA00023043"/>
    </source>
</evidence>
<dbReference type="PROSITE" id="PS50297">
    <property type="entry name" value="ANK_REP_REGION"/>
    <property type="match status" value="3"/>
</dbReference>
<keyword evidence="2 3" id="KW-0040">ANK repeat</keyword>
<dbReference type="Pfam" id="PF00069">
    <property type="entry name" value="Pkinase"/>
    <property type="match status" value="1"/>
</dbReference>
<evidence type="ECO:0000313" key="7">
    <source>
        <dbReference type="Proteomes" id="UP001369815"/>
    </source>
</evidence>
<dbReference type="InterPro" id="IPR011009">
    <property type="entry name" value="Kinase-like_dom_sf"/>
</dbReference>
<dbReference type="SMART" id="SM00248">
    <property type="entry name" value="ANK"/>
    <property type="match status" value="8"/>
</dbReference>
<evidence type="ECO:0000259" key="5">
    <source>
        <dbReference type="PROSITE" id="PS50011"/>
    </source>
</evidence>
<feature type="region of interest" description="Disordered" evidence="4">
    <location>
        <begin position="1655"/>
        <end position="1674"/>
    </location>
</feature>
<feature type="repeat" description="ANK" evidence="3">
    <location>
        <begin position="1081"/>
        <end position="1113"/>
    </location>
</feature>
<feature type="domain" description="Protein kinase" evidence="5">
    <location>
        <begin position="64"/>
        <end position="379"/>
    </location>
</feature>
<comment type="caution">
    <text evidence="6">The sequence shown here is derived from an EMBL/GenBank/DDBJ whole genome shotgun (WGS) entry which is preliminary data.</text>
</comment>
<dbReference type="EMBL" id="JBANMG010000001">
    <property type="protein sequence ID" value="KAK6958061.1"/>
    <property type="molecule type" value="Genomic_DNA"/>
</dbReference>
<feature type="compositionally biased region" description="Basic and acidic residues" evidence="4">
    <location>
        <begin position="1250"/>
        <end position="1261"/>
    </location>
</feature>
<dbReference type="SUPFAM" id="SSF48403">
    <property type="entry name" value="Ankyrin repeat"/>
    <property type="match status" value="2"/>
</dbReference>
<dbReference type="InterPro" id="IPR008271">
    <property type="entry name" value="Ser/Thr_kinase_AS"/>
</dbReference>
<dbReference type="PROSITE" id="PS50011">
    <property type="entry name" value="PROTEIN_KINASE_DOM"/>
    <property type="match status" value="1"/>
</dbReference>
<dbReference type="PROSITE" id="PS50088">
    <property type="entry name" value="ANK_REPEAT"/>
    <property type="match status" value="4"/>
</dbReference>
<evidence type="ECO:0000256" key="1">
    <source>
        <dbReference type="ARBA" id="ARBA00022737"/>
    </source>
</evidence>
<dbReference type="InterPro" id="IPR002110">
    <property type="entry name" value="Ankyrin_rpt"/>
</dbReference>
<feature type="region of interest" description="Disordered" evidence="4">
    <location>
        <begin position="1244"/>
        <end position="1265"/>
    </location>
</feature>
<dbReference type="PANTHER" id="PTHR24198:SF165">
    <property type="entry name" value="ANKYRIN REPEAT-CONTAINING PROTEIN-RELATED"/>
    <property type="match status" value="1"/>
</dbReference>
<dbReference type="SMART" id="SM00220">
    <property type="entry name" value="S_TKc"/>
    <property type="match status" value="1"/>
</dbReference>
<sequence>MDRSECLELDTERAEWYESPYREDGSSNAKKHITFRDILEASDKHCIPSVRIDDLGIRLDDSSSRMISSLGSGLTSKVIRHVTGEETKHIVRPNTTVAAKVFRAPNQKGASVTAEDRRQVYEAILSEIQIVGQRSLRSHPNIVHPLFMGWQKGNPFPILAMQLGDHGSLDHIIQTSDPGPSVTEKRHITFDIALGLSAIHRAGFNHRDLKPHNILVMVHDDPSRRLIAKLSDFGGSFQSTEQGLSKPIHFTEIWCAPEVLNRDHDVDWEKADVYAFGLVVGSLWSTENGKVMEKLGRSSPCFLSGKDSGDTDEDRLWTAKSNPHGCAPLLKIFLETPLLGKCLDEGDIADLLEILTPTLHRHFWRRPKISDLIQSLDSLRGDTGRDIVREDEIAASECACLDFAAHTEPNNSWADDSKFEKITFEQCSFAVEDFSSLLDFWNSDEDVDILSETPEDLSLDRFFEDLSDSLARLTPAEFFKDSGCLALSHAQEQLAYLSWELAKCYFFGKGTSSNLETALAWMRASALCGLKKAMHVASMIATRAFPQSRFPIRLWLSLLALSGSDLALERLRQWEELSRKVREIIQEQRLAYRTIGTQGGDMLYLHSLAPYHHALPHVGDPVTTIQQAIEFKAITEMEQILEESTEVQDPDLLHQLVHLIDAETLPLAREAFMKGAKLDALIECQSSMLGVRPFIDTVYSPLSSAILHGKQELAIEIFCFHIESDAPITDFPTALFLSFRYLQHEVGELLIGLLQSNPSMCRNDTMPWIFDEAHLYSLPTLAMSLKAKEAPLHHLLVYAMHHDSLSELERQAFSGDDFDARYQTCLEILLEKGADPTEGPTIHCPLYCALVNDDLVGLKLFIEHIESRQPNQSVILNHLRNPGKRGCDNDQRPALLICIRHNSVRCFEFLIRKFPVLKFDRIDDQGNTLLLYACSNSLNTDFVKLLIEDGIDTTAMDFSNGLFNPLLVALTKGHLSAADLIADRCSPDELERYLSQDDQGVSIFCCIVVEATHTELTSSVKWLIDRGGAHFYGPDGTPIWYALFAESRPTSHEDQMRRAELLETMLGNEMFSTRLNTERYQGLMLLHVLALNGHVEVIERLVKLGGDVNAVVTIGDSTTGYTALDIVNARLSGENYPPKIKAGGRIEMKRWVEDLHKIVKLLRDVGCGGYNHPVVPLEELLTHGLMFTKHRRFQGDWPLPLPSEGSSNWLQDFIDNKIASAGIAKDTFDLFVDNVEHDLEMNKHKSIKKSNTDHDHPESNMDSRQTAQFLRKTWRLPPEWGYVTAVGMMDMTFYVNHETGEMTEQKPSLYRGEDGVGRPYDRKGKGKAPETANDKAERTRRMLVITAPPEDSVASNTEGSATKEGHNVFVIFDDPDTQDEFSKTFNGLSLVRMVINKIMLRVGLGRDLIPGYKAFVDETQDVIRKSWSDLPPKPDATLEEIAYEVLCKGSIEKLKMFIEATDMVEKESYLDSTPYPLVNLMKPLHDAIVNERWEEFETLVETSDIESENHAGYTPLHWAILLDHRDMVRTLLAHGANTDKAISGIGIPPLHCSVLREDIPMTKLLLEFGADPNGKAPNGALPLQLCNLTNRVLATLLIEKGANISMARKAYLEQTAPSKISQRSLDVLDTYVDSWESHAESSLVSLGGTQINNAATSSHALSSPDDDPSLLSRM</sequence>
<dbReference type="GO" id="GO:0004672">
    <property type="term" value="F:protein kinase activity"/>
    <property type="evidence" value="ECO:0007669"/>
    <property type="project" value="InterPro"/>
</dbReference>